<dbReference type="PROSITE" id="PS51975">
    <property type="entry name" value="RNASE_H_2"/>
    <property type="match status" value="1"/>
</dbReference>
<keyword evidence="11 14" id="KW-0255">Endonuclease</keyword>
<dbReference type="EMBL" id="UARK01000023">
    <property type="protein sequence ID" value="SPW30857.1"/>
    <property type="molecule type" value="Genomic_DNA"/>
</dbReference>
<keyword evidence="12 14" id="KW-0378">Hydrolase</keyword>
<evidence type="ECO:0000256" key="1">
    <source>
        <dbReference type="ARBA" id="ARBA00000077"/>
    </source>
</evidence>
<dbReference type="EC" id="3.1.26.4" evidence="6 14"/>
<dbReference type="Gene3D" id="3.30.420.10">
    <property type="entry name" value="Ribonuclease H-like superfamily/Ribonuclease H"/>
    <property type="match status" value="1"/>
</dbReference>
<dbReference type="GO" id="GO:0003723">
    <property type="term" value="F:RNA binding"/>
    <property type="evidence" value="ECO:0007669"/>
    <property type="project" value="UniProtKB-UniRule"/>
</dbReference>
<evidence type="ECO:0000256" key="12">
    <source>
        <dbReference type="ARBA" id="ARBA00022801"/>
    </source>
</evidence>
<evidence type="ECO:0000256" key="2">
    <source>
        <dbReference type="ARBA" id="ARBA00001946"/>
    </source>
</evidence>
<comment type="function">
    <text evidence="3 14 16">Endonuclease that specifically degrades the RNA of RNA-DNA hybrids.</text>
</comment>
<dbReference type="PANTHER" id="PTHR10954">
    <property type="entry name" value="RIBONUCLEASE H2 SUBUNIT A"/>
    <property type="match status" value="1"/>
</dbReference>
<comment type="caution">
    <text evidence="18">The sequence shown here is derived from an EMBL/GenBank/DDBJ whole genome shotgun (WGS) entry which is preliminary data.</text>
</comment>
<evidence type="ECO:0000256" key="16">
    <source>
        <dbReference type="RuleBase" id="RU003515"/>
    </source>
</evidence>
<evidence type="ECO:0000256" key="7">
    <source>
        <dbReference type="ARBA" id="ARBA00019179"/>
    </source>
</evidence>
<name>A0A6H9XHE1_9CORY</name>
<evidence type="ECO:0000259" key="17">
    <source>
        <dbReference type="PROSITE" id="PS51975"/>
    </source>
</evidence>
<comment type="subcellular location">
    <subcellularLocation>
        <location evidence="4 14">Cytoplasm</location>
    </subcellularLocation>
</comment>
<comment type="cofactor">
    <cofactor evidence="14 15">
        <name>Mn(2+)</name>
        <dbReference type="ChEBI" id="CHEBI:29035"/>
    </cofactor>
    <cofactor evidence="14 15">
        <name>Mg(2+)</name>
        <dbReference type="ChEBI" id="CHEBI:18420"/>
    </cofactor>
    <text evidence="14 15">Manganese or magnesium. Binds 1 divalent metal ion per monomer in the absence of substrate. May bind a second metal ion after substrate binding.</text>
</comment>
<dbReference type="NCBIfam" id="NF000598">
    <property type="entry name" value="PRK00015.2-2"/>
    <property type="match status" value="1"/>
</dbReference>
<dbReference type="InterPro" id="IPR012337">
    <property type="entry name" value="RNaseH-like_sf"/>
</dbReference>
<dbReference type="Proteomes" id="UP000249886">
    <property type="component" value="Unassembled WGS sequence"/>
</dbReference>
<dbReference type="HAMAP" id="MF_00052_B">
    <property type="entry name" value="RNase_HII_B"/>
    <property type="match status" value="1"/>
</dbReference>
<evidence type="ECO:0000256" key="9">
    <source>
        <dbReference type="ARBA" id="ARBA00022722"/>
    </source>
</evidence>
<dbReference type="GO" id="GO:0030145">
    <property type="term" value="F:manganese ion binding"/>
    <property type="evidence" value="ECO:0007669"/>
    <property type="project" value="UniProtKB-UniRule"/>
</dbReference>
<sequence length="236" mass="25209">MRVLKHHRTFEVALHQAGLGPVAGVDEAGRGACAGPITIAACILPPQPLAALSRLTDSKKLSAATRAALFPLIQHHAVAWSILHISAADIDQYGIQHANVFGMRRVVALLDVQPGYVLTDALKVDGFACSYLPIIGGDAAARCISAASVLAKHARDLVMAELAETYPRYEFASHKGYGTKVHMTAVRRYGASPVHRYSYANVAAAHSEWLGQTPTHTQKPTPGEAHTTAGGEQFLF</sequence>
<keyword evidence="9 14" id="KW-0540">Nuclease</keyword>
<evidence type="ECO:0000256" key="6">
    <source>
        <dbReference type="ARBA" id="ARBA00012180"/>
    </source>
</evidence>
<evidence type="ECO:0000313" key="19">
    <source>
        <dbReference type="Proteomes" id="UP000249886"/>
    </source>
</evidence>
<dbReference type="Pfam" id="PF01351">
    <property type="entry name" value="RNase_HII"/>
    <property type="match status" value="1"/>
</dbReference>
<proteinExistence type="inferred from homology"/>
<dbReference type="CDD" id="cd07182">
    <property type="entry name" value="RNase_HII_bacteria_HII_like"/>
    <property type="match status" value="1"/>
</dbReference>
<dbReference type="NCBIfam" id="NF000595">
    <property type="entry name" value="PRK00015.1-3"/>
    <property type="match status" value="1"/>
</dbReference>
<dbReference type="RefSeq" id="WP_005525524.1">
    <property type="nucleotide sequence ID" value="NZ_CP050134.2"/>
</dbReference>
<feature type="binding site" evidence="14 15">
    <location>
        <position position="27"/>
    </location>
    <ligand>
        <name>a divalent metal cation</name>
        <dbReference type="ChEBI" id="CHEBI:60240"/>
    </ligand>
</feature>
<dbReference type="GO" id="GO:0005737">
    <property type="term" value="C:cytoplasm"/>
    <property type="evidence" value="ECO:0007669"/>
    <property type="project" value="UniProtKB-SubCell"/>
</dbReference>
<evidence type="ECO:0000256" key="10">
    <source>
        <dbReference type="ARBA" id="ARBA00022723"/>
    </source>
</evidence>
<feature type="binding site" evidence="14 15">
    <location>
        <position position="120"/>
    </location>
    <ligand>
        <name>a divalent metal cation</name>
        <dbReference type="ChEBI" id="CHEBI:60240"/>
    </ligand>
</feature>
<evidence type="ECO:0000256" key="11">
    <source>
        <dbReference type="ARBA" id="ARBA00022759"/>
    </source>
</evidence>
<protein>
    <recommendedName>
        <fullName evidence="7 14">Ribonuclease HII</fullName>
        <shortName evidence="14">RNase HII</shortName>
        <ecNumber evidence="6 14">3.1.26.4</ecNumber>
    </recommendedName>
</protein>
<feature type="binding site" evidence="14 15">
    <location>
        <position position="26"/>
    </location>
    <ligand>
        <name>a divalent metal cation</name>
        <dbReference type="ChEBI" id="CHEBI:60240"/>
    </ligand>
</feature>
<dbReference type="AlphaFoldDB" id="A0A6H9XHE1"/>
<feature type="domain" description="RNase H type-2" evidence="17">
    <location>
        <begin position="20"/>
        <end position="211"/>
    </location>
</feature>
<dbReference type="InterPro" id="IPR036397">
    <property type="entry name" value="RNaseH_sf"/>
</dbReference>
<comment type="catalytic activity">
    <reaction evidence="1 14 15 16">
        <text>Endonucleolytic cleavage to 5'-phosphomonoester.</text>
        <dbReference type="EC" id="3.1.26.4"/>
    </reaction>
</comment>
<dbReference type="GO" id="GO:0043137">
    <property type="term" value="P:DNA replication, removal of RNA primer"/>
    <property type="evidence" value="ECO:0007669"/>
    <property type="project" value="TreeGrafter"/>
</dbReference>
<evidence type="ECO:0000256" key="14">
    <source>
        <dbReference type="HAMAP-Rule" id="MF_00052"/>
    </source>
</evidence>
<organism evidence="18 19">
    <name type="scientific">Corynebacterium matruchotii</name>
    <dbReference type="NCBI Taxonomy" id="43768"/>
    <lineage>
        <taxon>Bacteria</taxon>
        <taxon>Bacillati</taxon>
        <taxon>Actinomycetota</taxon>
        <taxon>Actinomycetes</taxon>
        <taxon>Mycobacteriales</taxon>
        <taxon>Corynebacteriaceae</taxon>
        <taxon>Corynebacterium</taxon>
    </lineage>
</organism>
<evidence type="ECO:0000256" key="13">
    <source>
        <dbReference type="ARBA" id="ARBA00023211"/>
    </source>
</evidence>
<dbReference type="InterPro" id="IPR001352">
    <property type="entry name" value="RNase_HII/HIII"/>
</dbReference>
<reference evidence="18 19" key="1">
    <citation type="submission" date="2018-06" db="EMBL/GenBank/DDBJ databases">
        <authorList>
            <consortium name="Pathogen Informatics"/>
            <person name="Doyle S."/>
        </authorList>
    </citation>
    <scope>NUCLEOTIDE SEQUENCE [LARGE SCALE GENOMIC DNA]</scope>
    <source>
        <strain evidence="18 19">NCTC10254</strain>
    </source>
</reference>
<keyword evidence="8 14" id="KW-0963">Cytoplasm</keyword>
<accession>A0A6H9XHE1</accession>
<evidence type="ECO:0000313" key="18">
    <source>
        <dbReference type="EMBL" id="SPW30857.1"/>
    </source>
</evidence>
<evidence type="ECO:0000256" key="3">
    <source>
        <dbReference type="ARBA" id="ARBA00004065"/>
    </source>
</evidence>
<keyword evidence="10 14" id="KW-0479">Metal-binding</keyword>
<dbReference type="InterPro" id="IPR024567">
    <property type="entry name" value="RNase_HII/HIII_dom"/>
</dbReference>
<evidence type="ECO:0000256" key="15">
    <source>
        <dbReference type="PROSITE-ProRule" id="PRU01319"/>
    </source>
</evidence>
<dbReference type="SUPFAM" id="SSF53098">
    <property type="entry name" value="Ribonuclease H-like"/>
    <property type="match status" value="1"/>
</dbReference>
<comment type="cofactor">
    <cofactor evidence="2">
        <name>Mg(2+)</name>
        <dbReference type="ChEBI" id="CHEBI:18420"/>
    </cofactor>
</comment>
<keyword evidence="13 14" id="KW-0464">Manganese</keyword>
<dbReference type="GO" id="GO:0006298">
    <property type="term" value="P:mismatch repair"/>
    <property type="evidence" value="ECO:0007669"/>
    <property type="project" value="TreeGrafter"/>
</dbReference>
<dbReference type="GO" id="GO:0032299">
    <property type="term" value="C:ribonuclease H2 complex"/>
    <property type="evidence" value="ECO:0007669"/>
    <property type="project" value="TreeGrafter"/>
</dbReference>
<gene>
    <name evidence="14 18" type="primary">rnhB</name>
    <name evidence="18" type="ORF">NCTC10254_01966</name>
</gene>
<dbReference type="GO" id="GO:0004523">
    <property type="term" value="F:RNA-DNA hybrid ribonuclease activity"/>
    <property type="evidence" value="ECO:0007669"/>
    <property type="project" value="UniProtKB-UniRule"/>
</dbReference>
<evidence type="ECO:0000256" key="8">
    <source>
        <dbReference type="ARBA" id="ARBA00022490"/>
    </source>
</evidence>
<comment type="similarity">
    <text evidence="5 14 16">Belongs to the RNase HII family.</text>
</comment>
<dbReference type="GeneID" id="84574167"/>
<evidence type="ECO:0000256" key="5">
    <source>
        <dbReference type="ARBA" id="ARBA00007383"/>
    </source>
</evidence>
<evidence type="ECO:0000256" key="4">
    <source>
        <dbReference type="ARBA" id="ARBA00004496"/>
    </source>
</evidence>
<dbReference type="InterPro" id="IPR022898">
    <property type="entry name" value="RNase_HII"/>
</dbReference>
<dbReference type="PANTHER" id="PTHR10954:SF18">
    <property type="entry name" value="RIBONUCLEASE HII"/>
    <property type="match status" value="1"/>
</dbReference>